<organism evidence="2 3">
    <name type="scientific">Luteolibacter soli</name>
    <dbReference type="NCBI Taxonomy" id="3135280"/>
    <lineage>
        <taxon>Bacteria</taxon>
        <taxon>Pseudomonadati</taxon>
        <taxon>Verrucomicrobiota</taxon>
        <taxon>Verrucomicrobiia</taxon>
        <taxon>Verrucomicrobiales</taxon>
        <taxon>Verrucomicrobiaceae</taxon>
        <taxon>Luteolibacter</taxon>
    </lineage>
</organism>
<evidence type="ECO:0000313" key="2">
    <source>
        <dbReference type="EMBL" id="MEK7949884.1"/>
    </source>
</evidence>
<dbReference type="PANTHER" id="PTHR36173">
    <property type="entry name" value="RIBONUCLEASE VAPC16-RELATED"/>
    <property type="match status" value="1"/>
</dbReference>
<keyword evidence="3" id="KW-1185">Reference proteome</keyword>
<protein>
    <submittedName>
        <fullName evidence="2">Type II toxin-antitoxin system VapC family toxin</fullName>
    </submittedName>
</protein>
<dbReference type="CDD" id="cd09872">
    <property type="entry name" value="PIN_Sll0205-like"/>
    <property type="match status" value="1"/>
</dbReference>
<reference evidence="2 3" key="1">
    <citation type="submission" date="2024-04" db="EMBL/GenBank/DDBJ databases">
        <title>Luteolibacter sp. isolated from soil.</title>
        <authorList>
            <person name="An J."/>
        </authorList>
    </citation>
    <scope>NUCLEOTIDE SEQUENCE [LARGE SCALE GENOMIC DNA]</scope>
    <source>
        <strain evidence="2 3">Y139</strain>
    </source>
</reference>
<evidence type="ECO:0000313" key="3">
    <source>
        <dbReference type="Proteomes" id="UP001371305"/>
    </source>
</evidence>
<comment type="caution">
    <text evidence="2">The sequence shown here is derived from an EMBL/GenBank/DDBJ whole genome shotgun (WGS) entry which is preliminary data.</text>
</comment>
<sequence>MRILLDSHALLWWMDDPLKLSPKARAEISNPANAIFASAVSIWELGLKVSKGKLRLPLTFHEILGEHGIQSLPFLSSHAIESIALPEIHGDPFDRALVAQCLLENLTLATRDRILADYGIPVLSA</sequence>
<dbReference type="EMBL" id="JBBUKT010000002">
    <property type="protein sequence ID" value="MEK7949884.1"/>
    <property type="molecule type" value="Genomic_DNA"/>
</dbReference>
<name>A0ABU9AQ98_9BACT</name>
<accession>A0ABU9AQ98</accession>
<feature type="domain" description="PIN" evidence="1">
    <location>
        <begin position="3"/>
        <end position="119"/>
    </location>
</feature>
<dbReference type="RefSeq" id="WP_341403300.1">
    <property type="nucleotide sequence ID" value="NZ_JBBUKT010000002.1"/>
</dbReference>
<gene>
    <name evidence="2" type="ORF">WKV53_05240</name>
</gene>
<dbReference type="Proteomes" id="UP001371305">
    <property type="component" value="Unassembled WGS sequence"/>
</dbReference>
<dbReference type="InterPro" id="IPR041705">
    <property type="entry name" value="PIN_Sll0205"/>
</dbReference>
<dbReference type="SUPFAM" id="SSF88723">
    <property type="entry name" value="PIN domain-like"/>
    <property type="match status" value="1"/>
</dbReference>
<dbReference type="PANTHER" id="PTHR36173:SF2">
    <property type="entry name" value="RIBONUCLEASE VAPC16"/>
    <property type="match status" value="1"/>
</dbReference>
<dbReference type="InterPro" id="IPR029060">
    <property type="entry name" value="PIN-like_dom_sf"/>
</dbReference>
<dbReference type="Pfam" id="PF01850">
    <property type="entry name" value="PIN"/>
    <property type="match status" value="1"/>
</dbReference>
<dbReference type="InterPro" id="IPR002716">
    <property type="entry name" value="PIN_dom"/>
</dbReference>
<dbReference type="Gene3D" id="3.40.50.1010">
    <property type="entry name" value="5'-nuclease"/>
    <property type="match status" value="1"/>
</dbReference>
<evidence type="ECO:0000259" key="1">
    <source>
        <dbReference type="Pfam" id="PF01850"/>
    </source>
</evidence>
<dbReference type="InterPro" id="IPR052919">
    <property type="entry name" value="TA_system_RNase"/>
</dbReference>
<proteinExistence type="predicted"/>